<dbReference type="AlphaFoldDB" id="A0A0S8GCA1"/>
<dbReference type="EMBL" id="LJUO01000093">
    <property type="protein sequence ID" value="KPK70361.1"/>
    <property type="molecule type" value="Genomic_DNA"/>
</dbReference>
<accession>A0A0S8GCA1</accession>
<evidence type="ECO:0000313" key="2">
    <source>
        <dbReference type="Proteomes" id="UP000051096"/>
    </source>
</evidence>
<proteinExistence type="predicted"/>
<reference evidence="1 2" key="1">
    <citation type="journal article" date="2015" name="Microbiome">
        <title>Genomic resolution of linkages in carbon, nitrogen, and sulfur cycling among widespread estuary sediment bacteria.</title>
        <authorList>
            <person name="Baker B.J."/>
            <person name="Lazar C.S."/>
            <person name="Teske A.P."/>
            <person name="Dick G.J."/>
        </authorList>
    </citation>
    <scope>NUCLEOTIDE SEQUENCE [LARGE SCALE GENOMIC DNA]</scope>
    <source>
        <strain evidence="1">SM23_60</strain>
    </source>
</reference>
<protein>
    <recommendedName>
        <fullName evidence="3">DUF3108 domain-containing protein</fullName>
    </recommendedName>
</protein>
<comment type="caution">
    <text evidence="1">The sequence shown here is derived from an EMBL/GenBank/DDBJ whole genome shotgun (WGS) entry which is preliminary data.</text>
</comment>
<organism evidence="1 2">
    <name type="scientific">candidate division WOR_3 bacterium SM23_60</name>
    <dbReference type="NCBI Taxonomy" id="1703780"/>
    <lineage>
        <taxon>Bacteria</taxon>
        <taxon>Bacteria division WOR-3</taxon>
    </lineage>
</organism>
<gene>
    <name evidence="1" type="ORF">AMJ87_08920</name>
</gene>
<evidence type="ECO:0008006" key="3">
    <source>
        <dbReference type="Google" id="ProtNLM"/>
    </source>
</evidence>
<dbReference type="Proteomes" id="UP000051096">
    <property type="component" value="Unassembled WGS sequence"/>
</dbReference>
<name>A0A0S8GCA1_UNCW3</name>
<sequence length="221" mass="26104">MLIVFPKNSIRPDMNLVLSLLLVFQILPEKERLLYETNDKGTIGRIAVVSELDSTGYHVTYQSDREINCVLDSVDLSTQFVEKIIGDRLVLSAAQHDQFEVYFKGTTYRYRETGPVYDRHTLDFAFRGFLYYPTYHKTFRLHIPEFMIVNADLEFVSEETVSTSLGRIACWKLMMKPRILFFSWQFYFWIEQAYPHRFIQYEDSSGENRILLIAYERQSGI</sequence>
<evidence type="ECO:0000313" key="1">
    <source>
        <dbReference type="EMBL" id="KPK70361.1"/>
    </source>
</evidence>